<protein>
    <submittedName>
        <fullName evidence="1">Uncharacterized protein</fullName>
    </submittedName>
</protein>
<dbReference type="Proteomes" id="UP000549616">
    <property type="component" value="Unassembled WGS sequence"/>
</dbReference>
<evidence type="ECO:0000313" key="1">
    <source>
        <dbReference type="EMBL" id="NYI93513.1"/>
    </source>
</evidence>
<reference evidence="1 2" key="1">
    <citation type="submission" date="2020-07" db="EMBL/GenBank/DDBJ databases">
        <title>Sequencing the genomes of 1000 actinobacteria strains.</title>
        <authorList>
            <person name="Klenk H.-P."/>
        </authorList>
    </citation>
    <scope>NUCLEOTIDE SEQUENCE [LARGE SCALE GENOMIC DNA]</scope>
    <source>
        <strain evidence="1 2">DSM 104006</strain>
    </source>
</reference>
<proteinExistence type="predicted"/>
<comment type="caution">
    <text evidence="1">The sequence shown here is derived from an EMBL/GenBank/DDBJ whole genome shotgun (WGS) entry which is preliminary data.</text>
</comment>
<keyword evidence="2" id="KW-1185">Reference proteome</keyword>
<organism evidence="1 2">
    <name type="scientific">Amycolatopsis endophytica</name>
    <dbReference type="NCBI Taxonomy" id="860233"/>
    <lineage>
        <taxon>Bacteria</taxon>
        <taxon>Bacillati</taxon>
        <taxon>Actinomycetota</taxon>
        <taxon>Actinomycetes</taxon>
        <taxon>Pseudonocardiales</taxon>
        <taxon>Pseudonocardiaceae</taxon>
        <taxon>Amycolatopsis</taxon>
    </lineage>
</organism>
<name>A0A853BDR4_9PSEU</name>
<sequence>MLLRTFQPLERLRGCRVLVGGWEWVSPGERRAYRAMVAAMERAGVCTEGRPPVWAWRGELRLLDAAMLFDPEYQLSAGFATVEFEAPDELAVCSDYGRWNDYLAGDGSWEVCPEPEREPAQVCLPYLLPEWTRDVRPLPVAGWDELDLTAPV</sequence>
<dbReference type="EMBL" id="JACCFK010000002">
    <property type="protein sequence ID" value="NYI93513.1"/>
    <property type="molecule type" value="Genomic_DNA"/>
</dbReference>
<gene>
    <name evidence="1" type="ORF">HNR02_006888</name>
</gene>
<dbReference type="AlphaFoldDB" id="A0A853BDR4"/>
<dbReference type="RefSeq" id="WP_179777677.1">
    <property type="nucleotide sequence ID" value="NZ_JACCFK010000002.1"/>
</dbReference>
<evidence type="ECO:0000313" key="2">
    <source>
        <dbReference type="Proteomes" id="UP000549616"/>
    </source>
</evidence>
<accession>A0A853BDR4</accession>